<organism evidence="9 10">
    <name type="scientific">Maribacter aurantiacus</name>
    <dbReference type="NCBI Taxonomy" id="1882343"/>
    <lineage>
        <taxon>Bacteria</taxon>
        <taxon>Pseudomonadati</taxon>
        <taxon>Bacteroidota</taxon>
        <taxon>Flavobacteriia</taxon>
        <taxon>Flavobacteriales</taxon>
        <taxon>Flavobacteriaceae</taxon>
        <taxon>Maribacter</taxon>
    </lineage>
</organism>
<dbReference type="PANTHER" id="PTHR11054:SF0">
    <property type="entry name" value="6-PHOSPHOGLUCONOLACTONASE"/>
    <property type="match status" value="1"/>
</dbReference>
<evidence type="ECO:0000256" key="1">
    <source>
        <dbReference type="ARBA" id="ARBA00000832"/>
    </source>
</evidence>
<comment type="pathway">
    <text evidence="3 7">Carbohydrate degradation; pentose phosphate pathway; D-ribulose 5-phosphate from D-glucose 6-phosphate (oxidative stage): step 2/3.</text>
</comment>
<dbReference type="OrthoDB" id="9810967at2"/>
<dbReference type="InterPro" id="IPR039104">
    <property type="entry name" value="6PGL"/>
</dbReference>
<comment type="catalytic activity">
    <reaction evidence="1 7">
        <text>6-phospho-D-glucono-1,5-lactone + H2O = 6-phospho-D-gluconate + H(+)</text>
        <dbReference type="Rhea" id="RHEA:12556"/>
        <dbReference type="ChEBI" id="CHEBI:15377"/>
        <dbReference type="ChEBI" id="CHEBI:15378"/>
        <dbReference type="ChEBI" id="CHEBI:57955"/>
        <dbReference type="ChEBI" id="CHEBI:58759"/>
        <dbReference type="EC" id="3.1.1.31"/>
    </reaction>
</comment>
<evidence type="ECO:0000256" key="6">
    <source>
        <dbReference type="ARBA" id="ARBA00020337"/>
    </source>
</evidence>
<dbReference type="InterPro" id="IPR005900">
    <property type="entry name" value="6-phosphogluconolactonase_DevB"/>
</dbReference>
<comment type="caution">
    <text evidence="9">The sequence shown here is derived from an EMBL/GenBank/DDBJ whole genome shotgun (WGS) entry which is preliminary data.</text>
</comment>
<dbReference type="UniPathway" id="UPA00115">
    <property type="reaction ID" value="UER00409"/>
</dbReference>
<comment type="similarity">
    <text evidence="4 7">Belongs to the glucosamine/galactosamine-6-phosphate isomerase family. 6-phosphogluconolactonase subfamily.</text>
</comment>
<evidence type="ECO:0000313" key="10">
    <source>
        <dbReference type="Proteomes" id="UP000308382"/>
    </source>
</evidence>
<dbReference type="PANTHER" id="PTHR11054">
    <property type="entry name" value="6-PHOSPHOGLUCONOLACTONASE"/>
    <property type="match status" value="1"/>
</dbReference>
<keyword evidence="7 9" id="KW-0378">Hydrolase</keyword>
<gene>
    <name evidence="7 9" type="primary">pgl</name>
    <name evidence="9" type="ORF">FEK29_13440</name>
</gene>
<dbReference type="GO" id="GO:0006098">
    <property type="term" value="P:pentose-phosphate shunt"/>
    <property type="evidence" value="ECO:0007669"/>
    <property type="project" value="UniProtKB-UniPathway"/>
</dbReference>
<dbReference type="GO" id="GO:0017057">
    <property type="term" value="F:6-phosphogluconolactonase activity"/>
    <property type="evidence" value="ECO:0007669"/>
    <property type="project" value="UniProtKB-UniRule"/>
</dbReference>
<keyword evidence="10" id="KW-1185">Reference proteome</keyword>
<evidence type="ECO:0000256" key="2">
    <source>
        <dbReference type="ARBA" id="ARBA00002681"/>
    </source>
</evidence>
<dbReference type="RefSeq" id="WP_138258958.1">
    <property type="nucleotide sequence ID" value="NZ_VBUK01000008.1"/>
</dbReference>
<dbReference type="SUPFAM" id="SSF100950">
    <property type="entry name" value="NagB/RpiA/CoA transferase-like"/>
    <property type="match status" value="1"/>
</dbReference>
<dbReference type="GO" id="GO:0005975">
    <property type="term" value="P:carbohydrate metabolic process"/>
    <property type="evidence" value="ECO:0007669"/>
    <property type="project" value="UniProtKB-UniRule"/>
</dbReference>
<accession>A0A5R8M3B4</accession>
<sequence length="237" mass="26573">MDIKIYTDKTKVALEFSKFLANFMEGRDVVHIALSGGSTPKIVFDVLVSSFKDKIDWAKVHFYWGDERCVPPTDAESNYKMTFEYLLSKIELPEANIHRIKGEDDPKEEALRYSKLLDAKLPHVDGIPQFDLVILGMGDDGHTASIFPHEIQLWDSDMNCEVAIHPDSGQRRVTITGKIINHAKTVAFLVTGAGKSEKVRIITQRESGYEAYPASLVNPSSNELVWFLDQAAASEIT</sequence>
<evidence type="ECO:0000313" key="9">
    <source>
        <dbReference type="EMBL" id="TLF44073.1"/>
    </source>
</evidence>
<dbReference type="Gene3D" id="3.40.50.1360">
    <property type="match status" value="1"/>
</dbReference>
<evidence type="ECO:0000256" key="4">
    <source>
        <dbReference type="ARBA" id="ARBA00010662"/>
    </source>
</evidence>
<dbReference type="InterPro" id="IPR037171">
    <property type="entry name" value="NagB/RpiA_transferase-like"/>
</dbReference>
<dbReference type="Pfam" id="PF01182">
    <property type="entry name" value="Glucosamine_iso"/>
    <property type="match status" value="1"/>
</dbReference>
<dbReference type="NCBIfam" id="TIGR01198">
    <property type="entry name" value="pgl"/>
    <property type="match status" value="1"/>
</dbReference>
<proteinExistence type="inferred from homology"/>
<dbReference type="EMBL" id="VBUK01000008">
    <property type="protein sequence ID" value="TLF44073.1"/>
    <property type="molecule type" value="Genomic_DNA"/>
</dbReference>
<evidence type="ECO:0000259" key="8">
    <source>
        <dbReference type="Pfam" id="PF01182"/>
    </source>
</evidence>
<evidence type="ECO:0000256" key="3">
    <source>
        <dbReference type="ARBA" id="ARBA00004961"/>
    </source>
</evidence>
<dbReference type="InterPro" id="IPR006148">
    <property type="entry name" value="Glc/Gal-6P_isomerase"/>
</dbReference>
<reference evidence="9 10" key="1">
    <citation type="journal article" date="2017" name="Int. J. Syst. Evol. Microbiol.">
        <title>Maripseudobacter aurantiacus gen. nov., sp. nov., a novel member of the family Flavobacteriaceae isolated from a sedimentation basin.</title>
        <authorList>
            <person name="Chen C."/>
            <person name="Su Y."/>
            <person name="Tao T."/>
            <person name="Fu G."/>
            <person name="Zhang C."/>
            <person name="Sun C."/>
            <person name="Zhang X."/>
            <person name="Wu M."/>
        </authorList>
    </citation>
    <scope>NUCLEOTIDE SEQUENCE [LARGE SCALE GENOMIC DNA]</scope>
    <source>
        <strain evidence="10">CDA4</strain>
    </source>
</reference>
<dbReference type="AlphaFoldDB" id="A0A5R8M3B4"/>
<dbReference type="CDD" id="cd01400">
    <property type="entry name" value="6PGL"/>
    <property type="match status" value="1"/>
</dbReference>
<feature type="domain" description="Glucosamine/galactosamine-6-phosphate isomerase" evidence="8">
    <location>
        <begin position="11"/>
        <end position="226"/>
    </location>
</feature>
<protein>
    <recommendedName>
        <fullName evidence="6 7">6-phosphogluconolactonase</fullName>
        <shortName evidence="7">6PGL</shortName>
        <ecNumber evidence="5 7">3.1.1.31</ecNumber>
    </recommendedName>
</protein>
<name>A0A5R8M3B4_9FLAO</name>
<evidence type="ECO:0000256" key="7">
    <source>
        <dbReference type="RuleBase" id="RU365095"/>
    </source>
</evidence>
<dbReference type="EC" id="3.1.1.31" evidence="5 7"/>
<evidence type="ECO:0000256" key="5">
    <source>
        <dbReference type="ARBA" id="ARBA00013198"/>
    </source>
</evidence>
<comment type="function">
    <text evidence="2 7">Hydrolysis of 6-phosphogluconolactone to 6-phosphogluconate.</text>
</comment>
<dbReference type="Proteomes" id="UP000308382">
    <property type="component" value="Unassembled WGS sequence"/>
</dbReference>